<dbReference type="Gene3D" id="1.20.120.1900">
    <property type="entry name" value="Gamma-tubulin complex, C-terminal domain"/>
    <property type="match status" value="1"/>
</dbReference>
<dbReference type="EMBL" id="BLKM01000280">
    <property type="protein sequence ID" value="GFG31118.1"/>
    <property type="molecule type" value="Genomic_DNA"/>
</dbReference>
<dbReference type="InterPro" id="IPR042241">
    <property type="entry name" value="GCP_C_sf"/>
</dbReference>
<dbReference type="InterPro" id="IPR059169">
    <property type="entry name" value="GCP5_N_ext"/>
</dbReference>
<evidence type="ECO:0000259" key="7">
    <source>
        <dbReference type="Pfam" id="PF04130"/>
    </source>
</evidence>
<comment type="similarity">
    <text evidence="1 5">Belongs to the TUBGCP family.</text>
</comment>
<dbReference type="PANTHER" id="PTHR19302:SF33">
    <property type="entry name" value="GAMMA-TUBULIN COMPLEX COMPONENT 5"/>
    <property type="match status" value="1"/>
</dbReference>
<dbReference type="Pfam" id="PF04130">
    <property type="entry name" value="GCP_C_terminal"/>
    <property type="match status" value="1"/>
</dbReference>
<dbReference type="GO" id="GO:0007020">
    <property type="term" value="P:microtubule nucleation"/>
    <property type="evidence" value="ECO:0007669"/>
    <property type="project" value="InterPro"/>
</dbReference>
<keyword evidence="2 5" id="KW-0963">Cytoplasm</keyword>
<comment type="subcellular location">
    <subcellularLocation>
        <location evidence="5">Cytoplasm</location>
        <location evidence="5">Cytoskeleton</location>
        <location evidence="5">Microtubule organizing center</location>
    </subcellularLocation>
</comment>
<reference evidence="10" key="1">
    <citation type="submission" date="2020-01" db="EMBL/GenBank/DDBJ databases">
        <title>Draft genome sequence of the Termite Coptotermes fromosanus.</title>
        <authorList>
            <person name="Itakura S."/>
            <person name="Yosikawa Y."/>
            <person name="Umezawa K."/>
        </authorList>
    </citation>
    <scope>NUCLEOTIDE SEQUENCE [LARGE SCALE GENOMIC DNA]</scope>
</reference>
<gene>
    <name evidence="9" type="ORF">Cfor_04614</name>
</gene>
<accession>A0A6L2PKS5</accession>
<protein>
    <recommendedName>
        <fullName evidence="5">Gamma-tubulin complex component</fullName>
    </recommendedName>
</protein>
<dbReference type="CDD" id="cd22572">
    <property type="entry name" value="GCP5_NTD"/>
    <property type="match status" value="1"/>
</dbReference>
<sequence length="984" mass="114232">MAGKAKEAIIPDVRKLITQLTTFHEGEENFDLCERFALSNLWHHRFLSVDSHSVRRVADGIVTKFEVHGHFDIARKLRELVALFVNSEVFHDHPQYDIQWSLLSLLLHLANNPTSSAHLHHSKPTSTAVPDKEDHFDWASYLREGDERFTCVYDDSSSEEFSSDLDEPPDEGPVPFSEETSNTVPPVNVEVEIAKTSKEDIIRNLQDIYSAEKWLQTNIMQPYWTYEEVHHYSSSRFPAANLAKLWDQHLIEQGHDNPQTSVLSEYRILREILWMFFTPATSYLFKEVNKKFTVKPNITVPSLTKGTFASYLSGLCPYFTMLHELQSFGAELNCGSEVENCTKFPPNTFIAYWAVVKEFLNDFNAFIIQIETEVKKQGRTYTLLQLMNELEPKLHELRSIYYIHARAVCSWKTSPNWLSASRLLSVLYGDLVTMSNSKQGASVLKMFLKSFEVYLDVIDSWLTHGQLQDCREEFVISRDCGEFQGPEEEGYVVQPYEMELLNAGIQPLPVLQVIVSKLLHASRSMDLLLRLNRLSKARGCLYEDFLEDIEKDLSKFALREGSHLDVADDSTGEVVNSADPEREPNTFFMEIKEHLLRVGDSFLVKAFENYLPFKQVQQDVKQEDVLKKRQHLYVKLTQHLRHEILPVTHVLETNLLRLVEEKWKVASSMVKPIFQHEFNLSVHFQIMRGIFLMEAGDIMHHFYTSLFEQLEMCEASSFSLTVLLESCVDQRYPAFSSHFSVVVDNNLHYATSVQEAINSIKLRYAVEWPVLLILSDHNMECYNTVFQFLLKIKWALLCLQKLRFSDLEQRKNKTKPLNKRAQDRMYRLECLRFWLLHSVSSIHSYLMGQMLQLLSMELEHNIEQARDLSMLIKAHNAYVQSVYTHCLQSDDSHIIKNSVLKMMWVALRLCEVWEVGVEFVPEARLKELEELYSKCYVFLAVVLSSWVENNTLSHFELESYGTEVCRQLARNLAYKRSGAHRADR</sequence>
<feature type="domain" description="Gamma tubulin complex component protein N-terminal" evidence="8">
    <location>
        <begin position="269"/>
        <end position="480"/>
    </location>
</feature>
<dbReference type="InterPro" id="IPR041470">
    <property type="entry name" value="GCP_N"/>
</dbReference>
<feature type="region of interest" description="Disordered" evidence="6">
    <location>
        <begin position="158"/>
        <end position="182"/>
    </location>
</feature>
<feature type="compositionally biased region" description="Acidic residues" evidence="6">
    <location>
        <begin position="158"/>
        <end position="170"/>
    </location>
</feature>
<organism evidence="9 10">
    <name type="scientific">Coptotermes formosanus</name>
    <name type="common">Formosan subterranean termite</name>
    <dbReference type="NCBI Taxonomy" id="36987"/>
    <lineage>
        <taxon>Eukaryota</taxon>
        <taxon>Metazoa</taxon>
        <taxon>Ecdysozoa</taxon>
        <taxon>Arthropoda</taxon>
        <taxon>Hexapoda</taxon>
        <taxon>Insecta</taxon>
        <taxon>Pterygota</taxon>
        <taxon>Neoptera</taxon>
        <taxon>Polyneoptera</taxon>
        <taxon>Dictyoptera</taxon>
        <taxon>Blattodea</taxon>
        <taxon>Blattoidea</taxon>
        <taxon>Termitoidae</taxon>
        <taxon>Rhinotermitidae</taxon>
        <taxon>Coptotermes</taxon>
    </lineage>
</organism>
<dbReference type="Pfam" id="PF17681">
    <property type="entry name" value="GCP_N_terminal"/>
    <property type="match status" value="1"/>
</dbReference>
<evidence type="ECO:0000256" key="5">
    <source>
        <dbReference type="RuleBase" id="RU363050"/>
    </source>
</evidence>
<dbReference type="GO" id="GO:0005874">
    <property type="term" value="C:microtubule"/>
    <property type="evidence" value="ECO:0007669"/>
    <property type="project" value="UniProtKB-KW"/>
</dbReference>
<evidence type="ECO:0000313" key="9">
    <source>
        <dbReference type="EMBL" id="GFG31118.1"/>
    </source>
</evidence>
<dbReference type="FunCoup" id="A0A6L2PKS5">
    <property type="interactions" value="313"/>
</dbReference>
<dbReference type="InterPro" id="IPR007259">
    <property type="entry name" value="GCP"/>
</dbReference>
<dbReference type="PANTHER" id="PTHR19302">
    <property type="entry name" value="GAMMA TUBULIN COMPLEX PROTEIN"/>
    <property type="match status" value="1"/>
</dbReference>
<dbReference type="GO" id="GO:0031122">
    <property type="term" value="P:cytoplasmic microtubule organization"/>
    <property type="evidence" value="ECO:0007669"/>
    <property type="project" value="TreeGrafter"/>
</dbReference>
<proteinExistence type="inferred from homology"/>
<dbReference type="Proteomes" id="UP000502823">
    <property type="component" value="Unassembled WGS sequence"/>
</dbReference>
<dbReference type="OrthoDB" id="66546at2759"/>
<evidence type="ECO:0000259" key="8">
    <source>
        <dbReference type="Pfam" id="PF17681"/>
    </source>
</evidence>
<dbReference type="InterPro" id="IPR040457">
    <property type="entry name" value="GCP_C"/>
</dbReference>
<keyword evidence="10" id="KW-1185">Reference proteome</keyword>
<dbReference type="GO" id="GO:0051225">
    <property type="term" value="P:spindle assembly"/>
    <property type="evidence" value="ECO:0007669"/>
    <property type="project" value="TreeGrafter"/>
</dbReference>
<dbReference type="GO" id="GO:0051011">
    <property type="term" value="F:microtubule minus-end binding"/>
    <property type="evidence" value="ECO:0007669"/>
    <property type="project" value="TreeGrafter"/>
</dbReference>
<dbReference type="GO" id="GO:0000930">
    <property type="term" value="C:gamma-tubulin complex"/>
    <property type="evidence" value="ECO:0007669"/>
    <property type="project" value="TreeGrafter"/>
</dbReference>
<dbReference type="GO" id="GO:0043015">
    <property type="term" value="F:gamma-tubulin binding"/>
    <property type="evidence" value="ECO:0007669"/>
    <property type="project" value="InterPro"/>
</dbReference>
<dbReference type="GO" id="GO:0051321">
    <property type="term" value="P:meiotic cell cycle"/>
    <property type="evidence" value="ECO:0007669"/>
    <property type="project" value="TreeGrafter"/>
</dbReference>
<dbReference type="AlphaFoldDB" id="A0A6L2PKS5"/>
<keyword evidence="3 5" id="KW-0493">Microtubule</keyword>
<comment type="caution">
    <text evidence="9">The sequence shown here is derived from an EMBL/GenBank/DDBJ whole genome shotgun (WGS) entry which is preliminary data.</text>
</comment>
<keyword evidence="4 5" id="KW-0206">Cytoskeleton</keyword>
<name>A0A6L2PKS5_COPFO</name>
<evidence type="ECO:0000256" key="3">
    <source>
        <dbReference type="ARBA" id="ARBA00022701"/>
    </source>
</evidence>
<feature type="domain" description="Gamma tubulin complex component C-terminal" evidence="7">
    <location>
        <begin position="680"/>
        <end position="955"/>
    </location>
</feature>
<evidence type="ECO:0000256" key="4">
    <source>
        <dbReference type="ARBA" id="ARBA00023212"/>
    </source>
</evidence>
<evidence type="ECO:0000256" key="2">
    <source>
        <dbReference type="ARBA" id="ARBA00022490"/>
    </source>
</evidence>
<dbReference type="InParanoid" id="A0A6L2PKS5"/>
<evidence type="ECO:0000256" key="6">
    <source>
        <dbReference type="SAM" id="MobiDB-lite"/>
    </source>
</evidence>
<dbReference type="GO" id="GO:0000922">
    <property type="term" value="C:spindle pole"/>
    <property type="evidence" value="ECO:0007669"/>
    <property type="project" value="InterPro"/>
</dbReference>
<evidence type="ECO:0000313" key="10">
    <source>
        <dbReference type="Proteomes" id="UP000502823"/>
    </source>
</evidence>
<evidence type="ECO:0000256" key="1">
    <source>
        <dbReference type="ARBA" id="ARBA00010337"/>
    </source>
</evidence>
<dbReference type="GO" id="GO:0000278">
    <property type="term" value="P:mitotic cell cycle"/>
    <property type="evidence" value="ECO:0007669"/>
    <property type="project" value="TreeGrafter"/>
</dbReference>